<dbReference type="GO" id="GO:0043410">
    <property type="term" value="P:positive regulation of MAPK cascade"/>
    <property type="evidence" value="ECO:0007669"/>
    <property type="project" value="TreeGrafter"/>
</dbReference>
<dbReference type="GO" id="GO:0071880">
    <property type="term" value="P:adenylate cyclase-activating adrenergic receptor signaling pathway"/>
    <property type="evidence" value="ECO:0007669"/>
    <property type="project" value="TreeGrafter"/>
</dbReference>
<dbReference type="AlphaFoldDB" id="A0A8B8A7K2"/>
<protein>
    <submittedName>
        <fullName evidence="13">Muscarinic acetylcholine receptor M5-like</fullName>
    </submittedName>
</protein>
<dbReference type="GeneID" id="110991127"/>
<feature type="transmembrane region" description="Helical" evidence="10">
    <location>
        <begin position="144"/>
        <end position="169"/>
    </location>
</feature>
<gene>
    <name evidence="13" type="primary">LOC110991127</name>
</gene>
<dbReference type="InterPro" id="IPR000276">
    <property type="entry name" value="GPCR_Rhodpsn"/>
</dbReference>
<evidence type="ECO:0000259" key="11">
    <source>
        <dbReference type="PROSITE" id="PS50262"/>
    </source>
</evidence>
<proteinExistence type="predicted"/>
<feature type="transmembrane region" description="Helical" evidence="10">
    <location>
        <begin position="64"/>
        <end position="90"/>
    </location>
</feature>
<keyword evidence="5" id="KW-0297">G-protein coupled receptor</keyword>
<keyword evidence="3 10" id="KW-0812">Transmembrane</keyword>
<dbReference type="PROSITE" id="PS50262">
    <property type="entry name" value="G_PROTEIN_RECEP_F1_2"/>
    <property type="match status" value="1"/>
</dbReference>
<dbReference type="Pfam" id="PF00001">
    <property type="entry name" value="7tm_1"/>
    <property type="match status" value="1"/>
</dbReference>
<name>A0A8B8A7K2_ACAPL</name>
<feature type="transmembrane region" description="Helical" evidence="10">
    <location>
        <begin position="29"/>
        <end position="52"/>
    </location>
</feature>
<evidence type="ECO:0000313" key="12">
    <source>
        <dbReference type="Proteomes" id="UP000694845"/>
    </source>
</evidence>
<dbReference type="GO" id="GO:0004930">
    <property type="term" value="F:G protein-coupled receptor activity"/>
    <property type="evidence" value="ECO:0007669"/>
    <property type="project" value="UniProtKB-KW"/>
</dbReference>
<keyword evidence="6 10" id="KW-0472">Membrane</keyword>
<evidence type="ECO:0000256" key="4">
    <source>
        <dbReference type="ARBA" id="ARBA00022989"/>
    </source>
</evidence>
<evidence type="ECO:0000313" key="13">
    <source>
        <dbReference type="RefSeq" id="XP_022112011.1"/>
    </source>
</evidence>
<feature type="transmembrane region" description="Helical" evidence="10">
    <location>
        <begin position="349"/>
        <end position="369"/>
    </location>
</feature>
<dbReference type="KEGG" id="aplc:110991127"/>
<keyword evidence="2" id="KW-1003">Cell membrane</keyword>
<evidence type="ECO:0000256" key="5">
    <source>
        <dbReference type="ARBA" id="ARBA00023040"/>
    </source>
</evidence>
<feature type="region of interest" description="Disordered" evidence="9">
    <location>
        <begin position="309"/>
        <end position="341"/>
    </location>
</feature>
<dbReference type="OrthoDB" id="10071887at2759"/>
<feature type="transmembrane region" description="Helical" evidence="10">
    <location>
        <begin position="102"/>
        <end position="123"/>
    </location>
</feature>
<accession>A0A8B8A7K2</accession>
<feature type="domain" description="G-protein coupled receptors family 1 profile" evidence="11">
    <location>
        <begin position="43"/>
        <end position="404"/>
    </location>
</feature>
<comment type="subcellular location">
    <subcellularLocation>
        <location evidence="1">Cell membrane</location>
        <topology evidence="1">Multi-pass membrane protein</topology>
    </subcellularLocation>
</comment>
<reference evidence="13" key="1">
    <citation type="submission" date="2025-08" db="UniProtKB">
        <authorList>
            <consortium name="RefSeq"/>
        </authorList>
    </citation>
    <scope>IDENTIFICATION</scope>
</reference>
<evidence type="ECO:0000256" key="1">
    <source>
        <dbReference type="ARBA" id="ARBA00004651"/>
    </source>
</evidence>
<feature type="transmembrane region" description="Helical" evidence="10">
    <location>
        <begin position="189"/>
        <end position="212"/>
    </location>
</feature>
<dbReference type="RefSeq" id="XP_022112011.1">
    <property type="nucleotide sequence ID" value="XM_022256319.1"/>
</dbReference>
<dbReference type="OMA" id="VTEVLAW"/>
<evidence type="ECO:0000256" key="9">
    <source>
        <dbReference type="SAM" id="MobiDB-lite"/>
    </source>
</evidence>
<keyword evidence="7" id="KW-0675">Receptor</keyword>
<dbReference type="Proteomes" id="UP000694845">
    <property type="component" value="Unplaced"/>
</dbReference>
<feature type="compositionally biased region" description="Polar residues" evidence="9">
    <location>
        <begin position="318"/>
        <end position="337"/>
    </location>
</feature>
<keyword evidence="8" id="KW-0807">Transducer</keyword>
<dbReference type="GO" id="GO:0005886">
    <property type="term" value="C:plasma membrane"/>
    <property type="evidence" value="ECO:0007669"/>
    <property type="project" value="UniProtKB-SubCell"/>
</dbReference>
<dbReference type="InterPro" id="IPR017452">
    <property type="entry name" value="GPCR_Rhodpsn_7TM"/>
</dbReference>
<dbReference type="SUPFAM" id="SSF81321">
    <property type="entry name" value="Family A G protein-coupled receptor-like"/>
    <property type="match status" value="1"/>
</dbReference>
<dbReference type="Gene3D" id="1.20.1070.10">
    <property type="entry name" value="Rhodopsin 7-helix transmembrane proteins"/>
    <property type="match status" value="1"/>
</dbReference>
<evidence type="ECO:0000256" key="2">
    <source>
        <dbReference type="ARBA" id="ARBA00022475"/>
    </source>
</evidence>
<keyword evidence="12" id="KW-1185">Reference proteome</keyword>
<organism evidence="12 13">
    <name type="scientific">Acanthaster planci</name>
    <name type="common">Crown-of-thorns starfish</name>
    <dbReference type="NCBI Taxonomy" id="133434"/>
    <lineage>
        <taxon>Eukaryota</taxon>
        <taxon>Metazoa</taxon>
        <taxon>Echinodermata</taxon>
        <taxon>Eleutherozoa</taxon>
        <taxon>Asterozoa</taxon>
        <taxon>Asteroidea</taxon>
        <taxon>Valvatacea</taxon>
        <taxon>Valvatida</taxon>
        <taxon>Acanthasteridae</taxon>
        <taxon>Acanthaster</taxon>
    </lineage>
</organism>
<evidence type="ECO:0000256" key="3">
    <source>
        <dbReference type="ARBA" id="ARBA00022692"/>
    </source>
</evidence>
<evidence type="ECO:0000256" key="6">
    <source>
        <dbReference type="ARBA" id="ARBA00023136"/>
    </source>
</evidence>
<sequence length="431" mass="48150">MLPVAPNDTLAGVCSEDTPMHCIGWTVSISLILGIIGVVTVVGNILVIAAYCRDIRIRSCVSNMFILNLSISDLIVGAVSLPMNSVALVLGRWPFGKIPCQLWIALDYSAVNVGVNMIIFIRLDRYWLVTKKLSYNTFQTRKRAATMITIAWISNVLFFTLVTFTWGPLVGVYRIDYDHECDIESVDSVLFSVFEILAEFVIPVSLILYLNAAVYINIKRRSLGLCQKANMPAEFPKPAEGASGDNCAGNERRIELTAKRQQHDMAQSLPPVMSASEGITETPERGACVSVGFDEQSRDTDSQIETAIVDRKADETESNAQPSKPENRLQPSGQHRTSQLREFRRHRKAAITLSVLVGVAISVWLPFYVTSLISSVCHDCVSNVVWNVVIYLLWCNSTLNPFIYALLVVRFRENIIHFLCLRACRNRNGRK</sequence>
<evidence type="ECO:0000256" key="7">
    <source>
        <dbReference type="ARBA" id="ARBA00023170"/>
    </source>
</evidence>
<dbReference type="PRINTS" id="PR00237">
    <property type="entry name" value="GPCRRHODOPSN"/>
</dbReference>
<evidence type="ECO:0000256" key="8">
    <source>
        <dbReference type="ARBA" id="ARBA00023224"/>
    </source>
</evidence>
<dbReference type="PANTHER" id="PTHR24248:SF120">
    <property type="entry name" value="G-PROTEIN COUPLED RECEPTORS FAMILY 1 PROFILE DOMAIN-CONTAINING PROTEIN"/>
    <property type="match status" value="1"/>
</dbReference>
<dbReference type="PANTHER" id="PTHR24248">
    <property type="entry name" value="ADRENERGIC RECEPTOR-RELATED G-PROTEIN COUPLED RECEPTOR"/>
    <property type="match status" value="1"/>
</dbReference>
<evidence type="ECO:0000256" key="10">
    <source>
        <dbReference type="SAM" id="Phobius"/>
    </source>
</evidence>
<feature type="transmembrane region" description="Helical" evidence="10">
    <location>
        <begin position="389"/>
        <end position="409"/>
    </location>
</feature>
<keyword evidence="4 10" id="KW-1133">Transmembrane helix</keyword>